<dbReference type="PROSITE" id="PS50893">
    <property type="entry name" value="ABC_TRANSPORTER_2"/>
    <property type="match status" value="1"/>
</dbReference>
<dbReference type="InterPro" id="IPR003439">
    <property type="entry name" value="ABC_transporter-like_ATP-bd"/>
</dbReference>
<dbReference type="SMART" id="SM00382">
    <property type="entry name" value="AAA"/>
    <property type="match status" value="1"/>
</dbReference>
<comment type="caution">
    <text evidence="6">The sequence shown here is derived from an EMBL/GenBank/DDBJ whole genome shotgun (WGS) entry which is preliminary data.</text>
</comment>
<dbReference type="AlphaFoldDB" id="A0A9X3S781"/>
<keyword evidence="4 6" id="KW-0067">ATP-binding</keyword>
<comment type="similarity">
    <text evidence="1">Belongs to the ABC transporter superfamily.</text>
</comment>
<dbReference type="SUPFAM" id="SSF52540">
    <property type="entry name" value="P-loop containing nucleoside triphosphate hydrolases"/>
    <property type="match status" value="1"/>
</dbReference>
<gene>
    <name evidence="6" type="ORF">OM076_23490</name>
</gene>
<proteinExistence type="inferred from homology"/>
<evidence type="ECO:0000313" key="7">
    <source>
        <dbReference type="Proteomes" id="UP001149140"/>
    </source>
</evidence>
<evidence type="ECO:0000259" key="5">
    <source>
        <dbReference type="PROSITE" id="PS50893"/>
    </source>
</evidence>
<dbReference type="Proteomes" id="UP001149140">
    <property type="component" value="Unassembled WGS sequence"/>
</dbReference>
<name>A0A9X3S781_9ACTN</name>
<protein>
    <submittedName>
        <fullName evidence="6">Metal ABC transporter ATP-binding protein</fullName>
    </submittedName>
</protein>
<dbReference type="PANTHER" id="PTHR42734">
    <property type="entry name" value="METAL TRANSPORT SYSTEM ATP-BINDING PROTEIN TM_0124-RELATED"/>
    <property type="match status" value="1"/>
</dbReference>
<dbReference type="GO" id="GO:0016887">
    <property type="term" value="F:ATP hydrolysis activity"/>
    <property type="evidence" value="ECO:0007669"/>
    <property type="project" value="InterPro"/>
</dbReference>
<sequence>MLDQRPLIEARGMAVGYRGGPLVLEDVTLAVARGQRVGILGPNGGGKTTLMRAVLGELAPRRGVLSVRGRCGTVPQTERSRLDYPVSALDVVLMGVIGRGPWWRRPGRADRGEALAVLERVSLAEHARVTFGELSGGQRQRVLVARALLQDADVVLFDEPFTGMDAPSAARLMGLIDLLATEGRAVLVATHDVGQTLAWDAVLCLNGRRVAFGPPADTLTEDVLRATYGHALVRLPSGGTFAVAAHA</sequence>
<evidence type="ECO:0000313" key="6">
    <source>
        <dbReference type="EMBL" id="MDA0163258.1"/>
    </source>
</evidence>
<dbReference type="Pfam" id="PF00005">
    <property type="entry name" value="ABC_tran"/>
    <property type="match status" value="1"/>
</dbReference>
<keyword evidence="2" id="KW-0813">Transport</keyword>
<evidence type="ECO:0000256" key="2">
    <source>
        <dbReference type="ARBA" id="ARBA00022448"/>
    </source>
</evidence>
<feature type="domain" description="ABC transporter" evidence="5">
    <location>
        <begin position="8"/>
        <end position="232"/>
    </location>
</feature>
<organism evidence="6 7">
    <name type="scientific">Solirubrobacter ginsenosidimutans</name>
    <dbReference type="NCBI Taxonomy" id="490573"/>
    <lineage>
        <taxon>Bacteria</taxon>
        <taxon>Bacillati</taxon>
        <taxon>Actinomycetota</taxon>
        <taxon>Thermoleophilia</taxon>
        <taxon>Solirubrobacterales</taxon>
        <taxon>Solirubrobacteraceae</taxon>
        <taxon>Solirubrobacter</taxon>
    </lineage>
</organism>
<accession>A0A9X3S781</accession>
<keyword evidence="7" id="KW-1185">Reference proteome</keyword>
<dbReference type="InterPro" id="IPR017871">
    <property type="entry name" value="ABC_transporter-like_CS"/>
</dbReference>
<dbReference type="PANTHER" id="PTHR42734:SF5">
    <property type="entry name" value="IRON TRANSPORT SYSTEM ATP-BINDING PROTEIN HI_0361-RELATED"/>
    <property type="match status" value="1"/>
</dbReference>
<dbReference type="Gene3D" id="3.40.50.300">
    <property type="entry name" value="P-loop containing nucleotide triphosphate hydrolases"/>
    <property type="match status" value="1"/>
</dbReference>
<dbReference type="InterPro" id="IPR027417">
    <property type="entry name" value="P-loop_NTPase"/>
</dbReference>
<reference evidence="6" key="1">
    <citation type="submission" date="2022-10" db="EMBL/GenBank/DDBJ databases">
        <title>The WGS of Solirubrobacter ginsenosidimutans DSM 21036.</title>
        <authorList>
            <person name="Jiang Z."/>
        </authorList>
    </citation>
    <scope>NUCLEOTIDE SEQUENCE</scope>
    <source>
        <strain evidence="6">DSM 21036</strain>
    </source>
</reference>
<dbReference type="PROSITE" id="PS00211">
    <property type="entry name" value="ABC_TRANSPORTER_1"/>
    <property type="match status" value="1"/>
</dbReference>
<evidence type="ECO:0000256" key="3">
    <source>
        <dbReference type="ARBA" id="ARBA00022741"/>
    </source>
</evidence>
<evidence type="ECO:0000256" key="4">
    <source>
        <dbReference type="ARBA" id="ARBA00022840"/>
    </source>
</evidence>
<dbReference type="InterPro" id="IPR050153">
    <property type="entry name" value="Metal_Ion_Import_ABC"/>
</dbReference>
<evidence type="ECO:0000256" key="1">
    <source>
        <dbReference type="ARBA" id="ARBA00005417"/>
    </source>
</evidence>
<keyword evidence="3" id="KW-0547">Nucleotide-binding</keyword>
<dbReference type="EMBL" id="JAPDOD010000023">
    <property type="protein sequence ID" value="MDA0163258.1"/>
    <property type="molecule type" value="Genomic_DNA"/>
</dbReference>
<dbReference type="InterPro" id="IPR003593">
    <property type="entry name" value="AAA+_ATPase"/>
</dbReference>
<dbReference type="GO" id="GO:0005524">
    <property type="term" value="F:ATP binding"/>
    <property type="evidence" value="ECO:0007669"/>
    <property type="project" value="UniProtKB-KW"/>
</dbReference>